<gene>
    <name evidence="1" type="ORF">PQR66_39530</name>
</gene>
<evidence type="ECO:0000313" key="2">
    <source>
        <dbReference type="Proteomes" id="UP001629249"/>
    </source>
</evidence>
<proteinExistence type="predicted"/>
<dbReference type="EMBL" id="JAQQFN010000065">
    <property type="protein sequence ID" value="MFL9889167.1"/>
    <property type="molecule type" value="Genomic_DNA"/>
</dbReference>
<name>A0ABW9A101_9BURK</name>
<sequence length="56" mass="6222">MADADRVLYSYKCAEYGHRGEQRRDDDAHDGGVTLETPKTIADEAIAHARGQSNQM</sequence>
<protein>
    <submittedName>
        <fullName evidence="1">Uncharacterized protein</fullName>
    </submittedName>
</protein>
<dbReference type="RefSeq" id="WP_408336402.1">
    <property type="nucleotide sequence ID" value="NZ_JAQQFH010000076.1"/>
</dbReference>
<accession>A0ABW9A101</accession>
<organism evidence="1 2">
    <name type="scientific">Paraburkholderia agricolaris</name>
    <dbReference type="NCBI Taxonomy" id="2152888"/>
    <lineage>
        <taxon>Bacteria</taxon>
        <taxon>Pseudomonadati</taxon>
        <taxon>Pseudomonadota</taxon>
        <taxon>Betaproteobacteria</taxon>
        <taxon>Burkholderiales</taxon>
        <taxon>Burkholderiaceae</taxon>
        <taxon>Paraburkholderia</taxon>
    </lineage>
</organism>
<comment type="caution">
    <text evidence="1">The sequence shown here is derived from an EMBL/GenBank/DDBJ whole genome shotgun (WGS) entry which is preliminary data.</text>
</comment>
<keyword evidence="2" id="KW-1185">Reference proteome</keyword>
<reference evidence="1 2" key="1">
    <citation type="journal article" date="2024" name="Chem. Sci.">
        <title>Discovery of megapolipeptins by genome mining of a Burkholderiales bacteria collection.</title>
        <authorList>
            <person name="Paulo B.S."/>
            <person name="Recchia M.J.J."/>
            <person name="Lee S."/>
            <person name="Fergusson C.H."/>
            <person name="Romanowski S.B."/>
            <person name="Hernandez A."/>
            <person name="Krull N."/>
            <person name="Liu D.Y."/>
            <person name="Cavanagh H."/>
            <person name="Bos A."/>
            <person name="Gray C.A."/>
            <person name="Murphy B.T."/>
            <person name="Linington R.G."/>
            <person name="Eustaquio A.S."/>
        </authorList>
    </citation>
    <scope>NUCLEOTIDE SEQUENCE [LARGE SCALE GENOMIC DNA]</scope>
    <source>
        <strain evidence="1 2">RL16-012-BIC-B</strain>
    </source>
</reference>
<dbReference type="Proteomes" id="UP001629249">
    <property type="component" value="Unassembled WGS sequence"/>
</dbReference>
<evidence type="ECO:0000313" key="1">
    <source>
        <dbReference type="EMBL" id="MFL9889167.1"/>
    </source>
</evidence>